<comment type="similarity">
    <text evidence="2">Belongs to the Necrosis inducing protein (NPP1) family.</text>
</comment>
<dbReference type="Proteomes" id="UP000294530">
    <property type="component" value="Unassembled WGS sequence"/>
</dbReference>
<dbReference type="InterPro" id="IPR008701">
    <property type="entry name" value="NPP1"/>
</dbReference>
<proteinExistence type="inferred from homology"/>
<evidence type="ECO:0000313" key="7">
    <source>
        <dbReference type="Proteomes" id="UP000294530"/>
    </source>
</evidence>
<dbReference type="KEGG" id="blac:94352446"/>
<reference evidence="6 7" key="1">
    <citation type="journal article" date="2021" name="Genome Biol.">
        <title>AFLAP: assembly-free linkage analysis pipeline using k-mers from genome sequencing data.</title>
        <authorList>
            <person name="Fletcher K."/>
            <person name="Zhang L."/>
            <person name="Gil J."/>
            <person name="Han R."/>
            <person name="Cavanaugh K."/>
            <person name="Michelmore R."/>
        </authorList>
    </citation>
    <scope>NUCLEOTIDE SEQUENCE [LARGE SCALE GENOMIC DNA]</scope>
    <source>
        <strain evidence="6 7">SF5</strain>
    </source>
</reference>
<keyword evidence="4" id="KW-0843">Virulence</keyword>
<evidence type="ECO:0000256" key="2">
    <source>
        <dbReference type="ARBA" id="ARBA00009520"/>
    </source>
</evidence>
<accession>A0A976IF74</accession>
<evidence type="ECO:0000256" key="5">
    <source>
        <dbReference type="SAM" id="SignalP"/>
    </source>
</evidence>
<feature type="signal peptide" evidence="5">
    <location>
        <begin position="1"/>
        <end position="19"/>
    </location>
</feature>
<protein>
    <recommendedName>
        <fullName evidence="8">NPP1-like protein</fullName>
    </recommendedName>
</protein>
<comment type="subcellular location">
    <subcellularLocation>
        <location evidence="1">Secreted</location>
    </subcellularLocation>
</comment>
<dbReference type="GeneID" id="94352446"/>
<dbReference type="GO" id="GO:0005576">
    <property type="term" value="C:extracellular region"/>
    <property type="evidence" value="ECO:0007669"/>
    <property type="project" value="UniProtKB-SubCell"/>
</dbReference>
<comment type="caution">
    <text evidence="6">The sequence shown here is derived from an EMBL/GenBank/DDBJ whole genome shotgun (WGS) entry which is preliminary data.</text>
</comment>
<dbReference type="EMBL" id="SHOA02000007">
    <property type="protein sequence ID" value="TDH69677.1"/>
    <property type="molecule type" value="Genomic_DNA"/>
</dbReference>
<evidence type="ECO:0000256" key="1">
    <source>
        <dbReference type="ARBA" id="ARBA00004613"/>
    </source>
</evidence>
<dbReference type="PANTHER" id="PTHR33657:SF8">
    <property type="entry name" value="DOMAIN PROTEIN, PUTATIVE (AFU_ORTHOLOGUE AFUA_5G00600)-RELATED"/>
    <property type="match status" value="1"/>
</dbReference>
<evidence type="ECO:0000313" key="6">
    <source>
        <dbReference type="EMBL" id="TDH69677.1"/>
    </source>
</evidence>
<dbReference type="AlphaFoldDB" id="A0A976IF74"/>
<dbReference type="PANTHER" id="PTHR33657">
    <property type="entry name" value="DOMAIN PROTEIN, PUTATIVE (AFU_ORTHOLOGUE AFUA_5G00600)-RELATED"/>
    <property type="match status" value="1"/>
</dbReference>
<organism evidence="6 7">
    <name type="scientific">Bremia lactucae</name>
    <name type="common">Lettuce downy mildew</name>
    <dbReference type="NCBI Taxonomy" id="4779"/>
    <lineage>
        <taxon>Eukaryota</taxon>
        <taxon>Sar</taxon>
        <taxon>Stramenopiles</taxon>
        <taxon>Oomycota</taxon>
        <taxon>Peronosporomycetes</taxon>
        <taxon>Peronosporales</taxon>
        <taxon>Peronosporaceae</taxon>
        <taxon>Bremia</taxon>
    </lineage>
</organism>
<keyword evidence="3" id="KW-0964">Secreted</keyword>
<keyword evidence="5" id="KW-0732">Signal</keyword>
<dbReference type="OrthoDB" id="4846271at2759"/>
<sequence>MRNYLFKAIALGSLAFVSAQEINIDEIEPLPGLEPNSTMNKIILQFQPQLHVSSGCQPYPAVDSTGHTSSGLGLWKMGTKCNGSPLGSQVYARTDKFNGYTAIMYAWYFPRDYVVRPTGHRHGWEHAIVWLGGYGHDPKLLSVSVKSMIGYRQYSPPDKKFMDGSSIKLKYTWVGLSHHYLTATKKKGERQELALWDDLTDTVKGALQDKDSFGFYTPISDHDLKKREADEQSFRLKKLSQSKDVDKFEDLMNSIAIALKTEVANVCCKINQDGLSCK</sequence>
<evidence type="ECO:0000256" key="4">
    <source>
        <dbReference type="ARBA" id="ARBA00023026"/>
    </source>
</evidence>
<evidence type="ECO:0008006" key="8">
    <source>
        <dbReference type="Google" id="ProtNLM"/>
    </source>
</evidence>
<keyword evidence="7" id="KW-1185">Reference proteome</keyword>
<feature type="chain" id="PRO_5037869205" description="NPP1-like protein" evidence="5">
    <location>
        <begin position="20"/>
        <end position="278"/>
    </location>
</feature>
<dbReference type="Pfam" id="PF05630">
    <property type="entry name" value="NPP1"/>
    <property type="match status" value="1"/>
</dbReference>
<name>A0A976IF74_BRELC</name>
<evidence type="ECO:0000256" key="3">
    <source>
        <dbReference type="ARBA" id="ARBA00022525"/>
    </source>
</evidence>
<gene>
    <name evidence="6" type="ORF">CCR75_008725</name>
</gene>
<dbReference type="RefSeq" id="XP_067819176.1">
    <property type="nucleotide sequence ID" value="XM_067966775.1"/>
</dbReference>